<evidence type="ECO:0000259" key="1">
    <source>
        <dbReference type="Pfam" id="PF13240"/>
    </source>
</evidence>
<dbReference type="Pfam" id="PF13240">
    <property type="entry name" value="Zn_Ribbon_1"/>
    <property type="match status" value="1"/>
</dbReference>
<dbReference type="Proteomes" id="UP000623509">
    <property type="component" value="Unassembled WGS sequence"/>
</dbReference>
<reference evidence="2 5" key="1">
    <citation type="submission" date="2016-08" db="EMBL/GenBank/DDBJ databases">
        <title>Candidatus Dactylopiibacterium carminicum genome sequence.</title>
        <authorList>
            <person name="Ramirez-Puebla S.T."/>
            <person name="Ormeno-Orrillo E."/>
            <person name="Vera-Ponce De Leon A."/>
            <person name="Luis L."/>
            <person name="Sanchez-Flores A."/>
            <person name="Monica R."/>
            <person name="Martinez-Romero E."/>
        </authorList>
    </citation>
    <scope>NUCLEOTIDE SEQUENCE [LARGE SCALE GENOMIC DNA]</scope>
    <source>
        <strain evidence="2">END1</strain>
    </source>
</reference>
<dbReference type="Proteomes" id="UP000216107">
    <property type="component" value="Unassembled WGS sequence"/>
</dbReference>
<organism evidence="3 4">
    <name type="scientific">Candidatus Dactylopiibacterium carminicum</name>
    <dbReference type="NCBI Taxonomy" id="857335"/>
    <lineage>
        <taxon>Bacteria</taxon>
        <taxon>Pseudomonadati</taxon>
        <taxon>Pseudomonadota</taxon>
        <taxon>Betaproteobacteria</taxon>
        <taxon>Rhodocyclales</taxon>
        <taxon>Rhodocyclaceae</taxon>
        <taxon>Candidatus Dactylopiibacterium</taxon>
    </lineage>
</organism>
<dbReference type="EMBL" id="NMRN01000042">
    <property type="protein sequence ID" value="PAS92276.1"/>
    <property type="molecule type" value="Genomic_DNA"/>
</dbReference>
<proteinExistence type="predicted"/>
<feature type="domain" description="Zinc-ribbon" evidence="1">
    <location>
        <begin position="60"/>
        <end position="81"/>
    </location>
</feature>
<evidence type="ECO:0000313" key="5">
    <source>
        <dbReference type="Proteomes" id="UP000623509"/>
    </source>
</evidence>
<comment type="caution">
    <text evidence="3">The sequence shown here is derived from an EMBL/GenBank/DDBJ whole genome shotgun (WGS) entry which is preliminary data.</text>
</comment>
<sequence length="82" mass="8906">MMPAMVAVLTWLEFSAGIDLDETALEAQRRMDDVRRAAERLRAGEGEQMQAAPTATKQLCPACGVEISDEDQFCAACGTSLR</sequence>
<reference evidence="3 4" key="2">
    <citation type="submission" date="2017-07" db="EMBL/GenBank/DDBJ databases">
        <title>Candidatus Dactylopiibacterium carminicum, a nitrogen-fixing symbiont of the cochineal insect Dactylopius coccus and Dactylopius opuntiae (Hemiptera: Coccoidea: Dactylopiidae).</title>
        <authorList>
            <person name="Vera A."/>
        </authorList>
    </citation>
    <scope>NUCLEOTIDE SEQUENCE [LARGE SCALE GENOMIC DNA]</scope>
    <source>
        <strain evidence="3 4">NFDCM</strain>
    </source>
</reference>
<dbReference type="EMBL" id="MDUX01000044">
    <property type="protein sequence ID" value="KAF7598590.1"/>
    <property type="molecule type" value="Genomic_DNA"/>
</dbReference>
<evidence type="ECO:0000313" key="4">
    <source>
        <dbReference type="Proteomes" id="UP000216107"/>
    </source>
</evidence>
<evidence type="ECO:0000313" key="3">
    <source>
        <dbReference type="EMBL" id="PAS92276.1"/>
    </source>
</evidence>
<gene>
    <name evidence="2" type="ORF">BGI27_12595</name>
    <name evidence="3" type="ORF">CGU29_12155</name>
</gene>
<evidence type="ECO:0000313" key="2">
    <source>
        <dbReference type="EMBL" id="KAF7598590.1"/>
    </source>
</evidence>
<name>A0A272EQD6_9RHOO</name>
<dbReference type="AlphaFoldDB" id="A0A272EQD6"/>
<keyword evidence="5" id="KW-1185">Reference proteome</keyword>
<protein>
    <submittedName>
        <fullName evidence="2">Zinc ribbon domain-containing protein</fullName>
    </submittedName>
</protein>
<dbReference type="InterPro" id="IPR026870">
    <property type="entry name" value="Zinc_ribbon_dom"/>
</dbReference>
<accession>A0A272EQD6</accession>